<dbReference type="GO" id="GO:0035539">
    <property type="term" value="F:8-oxo-7,8-dihydrodeoxyguanosine triphosphate pyrophosphatase activity"/>
    <property type="evidence" value="ECO:0007669"/>
    <property type="project" value="UniProtKB-EC"/>
</dbReference>
<dbReference type="InterPro" id="IPR015797">
    <property type="entry name" value="NUDIX_hydrolase-like_dom_sf"/>
</dbReference>
<proteinExistence type="inferred from homology"/>
<dbReference type="PANTHER" id="PTHR43758">
    <property type="entry name" value="7,8-DIHYDRO-8-OXOGUANINE TRIPHOSPHATASE"/>
    <property type="match status" value="1"/>
</dbReference>
<evidence type="ECO:0000313" key="8">
    <source>
        <dbReference type="EMBL" id="GEQ00754.1"/>
    </source>
</evidence>
<dbReference type="EMBL" id="UGZE01000001">
    <property type="protein sequence ID" value="SUJ17260.1"/>
    <property type="molecule type" value="Genomic_DNA"/>
</dbReference>
<comment type="cofactor">
    <cofactor evidence="1">
        <name>Mg(2+)</name>
        <dbReference type="ChEBI" id="CHEBI:18420"/>
    </cofactor>
</comment>
<dbReference type="EC" id="3.6.1.55" evidence="9"/>
<accession>A0A2T7BRZ1</accession>
<name>A0A2T7BRZ1_9STAP</name>
<dbReference type="STRING" id="1212545.SARL_06289"/>
<keyword evidence="4 6" id="KW-0378">Hydrolase</keyword>
<comment type="similarity">
    <text evidence="2 6">Belongs to the Nudix hydrolase family.</text>
</comment>
<sequence length="157" mass="18114">MSIKFKDRDNNDVLLKFKEENDFADATHVLTIPIYTNKLLFTQHKKRGIEFPGGKVEVNETSQEAAIRELHEETGATVKEMHYIAQYHVARSDLPSFNKDVYVVLVDFIEEKEDYLETTGPVLFATIEEIPDTDKSFLLKDDAILSCVDRMMNLGYY</sequence>
<organism evidence="9 10">
    <name type="scientific">Staphylococcus arlettae</name>
    <dbReference type="NCBI Taxonomy" id="29378"/>
    <lineage>
        <taxon>Bacteria</taxon>
        <taxon>Bacillati</taxon>
        <taxon>Bacillota</taxon>
        <taxon>Bacilli</taxon>
        <taxon>Bacillales</taxon>
        <taxon>Staphylococcaceae</taxon>
        <taxon>Staphylococcus</taxon>
    </lineage>
</organism>
<evidence type="ECO:0000256" key="3">
    <source>
        <dbReference type="ARBA" id="ARBA00022723"/>
    </source>
</evidence>
<evidence type="ECO:0000256" key="5">
    <source>
        <dbReference type="ARBA" id="ARBA00022842"/>
    </source>
</evidence>
<dbReference type="PROSITE" id="PS00893">
    <property type="entry name" value="NUDIX_BOX"/>
    <property type="match status" value="1"/>
</dbReference>
<dbReference type="CDD" id="cd04665">
    <property type="entry name" value="NUDIX_RppH"/>
    <property type="match status" value="1"/>
</dbReference>
<evidence type="ECO:0000259" key="7">
    <source>
        <dbReference type="PROSITE" id="PS51462"/>
    </source>
</evidence>
<keyword evidence="5" id="KW-0460">Magnesium</keyword>
<evidence type="ECO:0000313" key="9">
    <source>
        <dbReference type="EMBL" id="SUJ17260.1"/>
    </source>
</evidence>
<evidence type="ECO:0000313" key="11">
    <source>
        <dbReference type="Proteomes" id="UP000321598"/>
    </source>
</evidence>
<dbReference type="InterPro" id="IPR014078">
    <property type="entry name" value="Nudix_YtkD"/>
</dbReference>
<evidence type="ECO:0000256" key="4">
    <source>
        <dbReference type="ARBA" id="ARBA00022801"/>
    </source>
</evidence>
<reference evidence="9 10" key="1">
    <citation type="submission" date="2018-06" db="EMBL/GenBank/DDBJ databases">
        <authorList>
            <consortium name="Pathogen Informatics"/>
            <person name="Doyle S."/>
        </authorList>
    </citation>
    <scope>NUCLEOTIDE SEQUENCE [LARGE SCALE GENOMIC DNA]</scope>
    <source>
        <strain evidence="9 10">NCTC12413</strain>
    </source>
</reference>
<evidence type="ECO:0000313" key="10">
    <source>
        <dbReference type="Proteomes" id="UP000254956"/>
    </source>
</evidence>
<dbReference type="GeneID" id="97287418"/>
<reference evidence="8 11" key="2">
    <citation type="submission" date="2019-07" db="EMBL/GenBank/DDBJ databases">
        <title>Whole genome shotgun sequence of Staphylococcus arlettae NBRC 109765.</title>
        <authorList>
            <person name="Hosoyama A."/>
            <person name="Uohara A."/>
            <person name="Ohji S."/>
            <person name="Ichikawa N."/>
        </authorList>
    </citation>
    <scope>NUCLEOTIDE SEQUENCE [LARGE SCALE GENOMIC DNA]</scope>
    <source>
        <strain evidence="8 11">NBRC 109765</strain>
    </source>
</reference>
<dbReference type="SUPFAM" id="SSF55811">
    <property type="entry name" value="Nudix"/>
    <property type="match status" value="1"/>
</dbReference>
<dbReference type="OrthoDB" id="9131041at2"/>
<dbReference type="NCBIfam" id="TIGR02705">
    <property type="entry name" value="nudix_YtkD"/>
    <property type="match status" value="1"/>
</dbReference>
<keyword evidence="3" id="KW-0479">Metal-binding</keyword>
<keyword evidence="11" id="KW-1185">Reference proteome</keyword>
<dbReference type="PRINTS" id="PR00502">
    <property type="entry name" value="NUDIXFAMILY"/>
</dbReference>
<dbReference type="PROSITE" id="PS51462">
    <property type="entry name" value="NUDIX"/>
    <property type="match status" value="1"/>
</dbReference>
<dbReference type="InterPro" id="IPR020476">
    <property type="entry name" value="Nudix_hydrolase"/>
</dbReference>
<dbReference type="EMBL" id="BKAV01000020">
    <property type="protein sequence ID" value="GEQ00754.1"/>
    <property type="molecule type" value="Genomic_DNA"/>
</dbReference>
<evidence type="ECO:0000256" key="1">
    <source>
        <dbReference type="ARBA" id="ARBA00001946"/>
    </source>
</evidence>
<dbReference type="Pfam" id="PF00293">
    <property type="entry name" value="NUDIX"/>
    <property type="match status" value="1"/>
</dbReference>
<dbReference type="GO" id="GO:0046872">
    <property type="term" value="F:metal ion binding"/>
    <property type="evidence" value="ECO:0007669"/>
    <property type="project" value="UniProtKB-KW"/>
</dbReference>
<evidence type="ECO:0000256" key="6">
    <source>
        <dbReference type="RuleBase" id="RU003476"/>
    </source>
</evidence>
<feature type="domain" description="Nudix hydrolase" evidence="7">
    <location>
        <begin position="21"/>
        <end position="153"/>
    </location>
</feature>
<protein>
    <submittedName>
        <fullName evidence="8">Nucleoside triphosphatase YtkD</fullName>
    </submittedName>
    <submittedName>
        <fullName evidence="9">Phosphohydrolase</fullName>
        <ecNumber evidence="9">3.6.1.55</ecNumber>
    </submittedName>
</protein>
<dbReference type="InterPro" id="IPR020084">
    <property type="entry name" value="NUDIX_hydrolase_CS"/>
</dbReference>
<dbReference type="Proteomes" id="UP000321598">
    <property type="component" value="Unassembled WGS sequence"/>
</dbReference>
<dbReference type="PANTHER" id="PTHR43758:SF8">
    <property type="entry name" value="8-OXO-DGTP DIPHOSPHATASE YTKD-RELATED"/>
    <property type="match status" value="1"/>
</dbReference>
<dbReference type="AlphaFoldDB" id="A0A2T7BRZ1"/>
<dbReference type="Proteomes" id="UP000254956">
    <property type="component" value="Unassembled WGS sequence"/>
</dbReference>
<dbReference type="GO" id="GO:0005737">
    <property type="term" value="C:cytoplasm"/>
    <property type="evidence" value="ECO:0007669"/>
    <property type="project" value="TreeGrafter"/>
</dbReference>
<dbReference type="InterPro" id="IPR000086">
    <property type="entry name" value="NUDIX_hydrolase_dom"/>
</dbReference>
<dbReference type="RefSeq" id="WP_021459079.1">
    <property type="nucleotide sequence ID" value="NZ_AP019698.1"/>
</dbReference>
<evidence type="ECO:0000256" key="2">
    <source>
        <dbReference type="ARBA" id="ARBA00005582"/>
    </source>
</evidence>
<gene>
    <name evidence="9" type="primary">ytkD</name>
    <name evidence="9" type="ORF">NCTC12413_01131</name>
    <name evidence="8" type="ORF">SAR03_17910</name>
</gene>
<dbReference type="Gene3D" id="3.90.79.10">
    <property type="entry name" value="Nucleoside Triphosphate Pyrophosphohydrolase"/>
    <property type="match status" value="1"/>
</dbReference>